<dbReference type="PANTHER" id="PTHR11537">
    <property type="entry name" value="VOLTAGE-GATED POTASSIUM CHANNEL"/>
    <property type="match status" value="1"/>
</dbReference>
<evidence type="ECO:0000256" key="3">
    <source>
        <dbReference type="ARBA" id="ARBA00022538"/>
    </source>
</evidence>
<feature type="transmembrane region" description="Helical" evidence="13">
    <location>
        <begin position="27"/>
        <end position="46"/>
    </location>
</feature>
<dbReference type="EMBL" id="JAWQEV010000001">
    <property type="protein sequence ID" value="MDW4571947.1"/>
    <property type="molecule type" value="Genomic_DNA"/>
</dbReference>
<reference evidence="15 16" key="1">
    <citation type="submission" date="2023-11" db="EMBL/GenBank/DDBJ databases">
        <title>Draft genome sequence of Microbacterium arthrosphaerae JCM 30492.</title>
        <authorList>
            <person name="Zhang G."/>
            <person name="Ding Y."/>
        </authorList>
    </citation>
    <scope>NUCLEOTIDE SEQUENCE [LARGE SCALE GENOMIC DNA]</scope>
    <source>
        <strain evidence="15 16">JCM 30492</strain>
    </source>
</reference>
<keyword evidence="16" id="KW-1185">Reference proteome</keyword>
<evidence type="ECO:0000256" key="12">
    <source>
        <dbReference type="SAM" id="MobiDB-lite"/>
    </source>
</evidence>
<evidence type="ECO:0000256" key="2">
    <source>
        <dbReference type="ARBA" id="ARBA00022448"/>
    </source>
</evidence>
<keyword evidence="8 13" id="KW-1133">Transmembrane helix</keyword>
<gene>
    <name evidence="15" type="ORF">R8Z58_04055</name>
</gene>
<dbReference type="RefSeq" id="WP_318352459.1">
    <property type="nucleotide sequence ID" value="NZ_JAWQEV010000001.1"/>
</dbReference>
<dbReference type="SUPFAM" id="SSF81324">
    <property type="entry name" value="Voltage-gated potassium channels"/>
    <property type="match status" value="1"/>
</dbReference>
<sequence>MDRPLARARERARATARTELKNTAYEIFIGVLSILSIFNLVLVYAFAGDPSLQQILSAMNALFSLIFLGDFLYRIFTVPSPARYFFRGYGWADLLASLPFPQFKILRVFRLLRVSRLLRELGFRTIVSTLIHDRANSALMTLLLMGIFVLQFGSLWMLAVEGHAKDANITSASDALWYTIVTISTVGYGDQYPVTNLGRIIGTCIIIVGVGIFGTFTGYLANLFLGSGKGTPPDEETDAAADASAPAEVSAGADAAMPGGDSAGASGGAAGRGAAAAAAAAGGAAAAGAGPAVDAPSGIAHHAAKGVAAGAVSGAVRRGVAASQAKGAASADATGSVTGGGAGDPGVPSPATPDAGAEATAARIQALLAQSEEAMAEVRRLMATT</sequence>
<feature type="transmembrane region" description="Helical" evidence="13">
    <location>
        <begin position="58"/>
        <end position="76"/>
    </location>
</feature>
<keyword evidence="10 13" id="KW-0472">Membrane</keyword>
<feature type="region of interest" description="Disordered" evidence="12">
    <location>
        <begin position="324"/>
        <end position="358"/>
    </location>
</feature>
<dbReference type="PANTHER" id="PTHR11537:SF254">
    <property type="entry name" value="POTASSIUM VOLTAGE-GATED CHANNEL PROTEIN SHAB"/>
    <property type="match status" value="1"/>
</dbReference>
<evidence type="ECO:0000313" key="16">
    <source>
        <dbReference type="Proteomes" id="UP001283109"/>
    </source>
</evidence>
<keyword evidence="3" id="KW-0633">Potassium transport</keyword>
<dbReference type="Proteomes" id="UP001283109">
    <property type="component" value="Unassembled WGS sequence"/>
</dbReference>
<feature type="compositionally biased region" description="Low complexity" evidence="12">
    <location>
        <begin position="324"/>
        <end position="336"/>
    </location>
</feature>
<dbReference type="InterPro" id="IPR027359">
    <property type="entry name" value="Volt_channel_dom_sf"/>
</dbReference>
<evidence type="ECO:0000256" key="13">
    <source>
        <dbReference type="SAM" id="Phobius"/>
    </source>
</evidence>
<dbReference type="Pfam" id="PF00520">
    <property type="entry name" value="Ion_trans"/>
    <property type="match status" value="1"/>
</dbReference>
<evidence type="ECO:0000256" key="1">
    <source>
        <dbReference type="ARBA" id="ARBA00004141"/>
    </source>
</evidence>
<evidence type="ECO:0000256" key="4">
    <source>
        <dbReference type="ARBA" id="ARBA00022692"/>
    </source>
</evidence>
<feature type="domain" description="Ion transport" evidence="14">
    <location>
        <begin position="23"/>
        <end position="224"/>
    </location>
</feature>
<name>A0ABU4GXY8_9MICO</name>
<feature type="transmembrane region" description="Helical" evidence="13">
    <location>
        <begin position="138"/>
        <end position="159"/>
    </location>
</feature>
<organism evidence="15 16">
    <name type="scientific">Microbacterium arthrosphaerae</name>
    <dbReference type="NCBI Taxonomy" id="792652"/>
    <lineage>
        <taxon>Bacteria</taxon>
        <taxon>Bacillati</taxon>
        <taxon>Actinomycetota</taxon>
        <taxon>Actinomycetes</taxon>
        <taxon>Micrococcales</taxon>
        <taxon>Microbacteriaceae</taxon>
        <taxon>Microbacterium</taxon>
    </lineage>
</organism>
<keyword evidence="7" id="KW-0630">Potassium</keyword>
<accession>A0ABU4GXY8</accession>
<dbReference type="Gene3D" id="1.10.287.70">
    <property type="match status" value="1"/>
</dbReference>
<protein>
    <submittedName>
        <fullName evidence="15">Ion transporter</fullName>
    </submittedName>
</protein>
<evidence type="ECO:0000256" key="6">
    <source>
        <dbReference type="ARBA" id="ARBA00022882"/>
    </source>
</evidence>
<evidence type="ECO:0000259" key="14">
    <source>
        <dbReference type="Pfam" id="PF00520"/>
    </source>
</evidence>
<dbReference type="InterPro" id="IPR005821">
    <property type="entry name" value="Ion_trans_dom"/>
</dbReference>
<dbReference type="InterPro" id="IPR028325">
    <property type="entry name" value="VG_K_chnl"/>
</dbReference>
<proteinExistence type="predicted"/>
<evidence type="ECO:0000256" key="5">
    <source>
        <dbReference type="ARBA" id="ARBA00022826"/>
    </source>
</evidence>
<evidence type="ECO:0000256" key="11">
    <source>
        <dbReference type="ARBA" id="ARBA00023303"/>
    </source>
</evidence>
<evidence type="ECO:0000256" key="7">
    <source>
        <dbReference type="ARBA" id="ARBA00022958"/>
    </source>
</evidence>
<keyword evidence="2" id="KW-0813">Transport</keyword>
<evidence type="ECO:0000256" key="10">
    <source>
        <dbReference type="ARBA" id="ARBA00023136"/>
    </source>
</evidence>
<evidence type="ECO:0000256" key="9">
    <source>
        <dbReference type="ARBA" id="ARBA00023065"/>
    </source>
</evidence>
<comment type="caution">
    <text evidence="15">The sequence shown here is derived from an EMBL/GenBank/DDBJ whole genome shotgun (WGS) entry which is preliminary data.</text>
</comment>
<dbReference type="Gene3D" id="1.20.5.110">
    <property type="match status" value="1"/>
</dbReference>
<keyword evidence="11" id="KW-0407">Ion channel</keyword>
<evidence type="ECO:0000256" key="8">
    <source>
        <dbReference type="ARBA" id="ARBA00022989"/>
    </source>
</evidence>
<dbReference type="Gene3D" id="1.20.120.350">
    <property type="entry name" value="Voltage-gated potassium channels. Chain C"/>
    <property type="match status" value="1"/>
</dbReference>
<dbReference type="PRINTS" id="PR00169">
    <property type="entry name" value="KCHANNEL"/>
</dbReference>
<feature type="transmembrane region" description="Helical" evidence="13">
    <location>
        <begin position="200"/>
        <end position="221"/>
    </location>
</feature>
<keyword evidence="4 13" id="KW-0812">Transmembrane</keyword>
<keyword evidence="6" id="KW-0851">Voltage-gated channel</keyword>
<keyword evidence="5" id="KW-0631">Potassium channel</keyword>
<keyword evidence="9" id="KW-0406">Ion transport</keyword>
<evidence type="ECO:0000313" key="15">
    <source>
        <dbReference type="EMBL" id="MDW4571947.1"/>
    </source>
</evidence>
<comment type="subcellular location">
    <subcellularLocation>
        <location evidence="1">Membrane</location>
        <topology evidence="1">Multi-pass membrane protein</topology>
    </subcellularLocation>
</comment>